<feature type="non-terminal residue" evidence="1">
    <location>
        <position position="1"/>
    </location>
</feature>
<dbReference type="AlphaFoldDB" id="A0A146JX71"/>
<gene>
    <name evidence="1" type="ORF">TPC1_31273</name>
</gene>
<evidence type="ECO:0000313" key="1">
    <source>
        <dbReference type="EMBL" id="JAP89232.1"/>
    </source>
</evidence>
<proteinExistence type="predicted"/>
<sequence>QNLIQQGHYFNIVIIKDAAHISNYVLNKLSQYTSNLFVFNKQFRVFTMRFSNNLTLINGNLGNKSIRTPQNTQLLNFANFEVVNQEYDLINSFELKQRLKSLNMDIDESLFSFIDQFVNELKQSVEEIDYNDIFYNQLQQHIDCEDRCIVFQNICEENKLTVEQGFEKLNELDPSSIIYQYFKSVHTQILPEIVFQYKMFQTQSNLIKHTIINNISHDQFKTLLNMANVNKLQNFQKFFASCYYSLNNQLLKVALNEFKLLKPNFIISIVQKMQYSERDDEIIIPKCNALEFNQLRVLINKLDNKVEGFYNYAVQQKIFRLVDLKEFVNLTFNETQKIELQQLMFENGSDELGDIFLVKEFDSKQKHFNLNYFKQSNQINTVDKWE</sequence>
<protein>
    <submittedName>
        <fullName evidence="1">Uncharacterized protein</fullName>
    </submittedName>
</protein>
<name>A0A146JX71_9EUKA</name>
<reference evidence="1" key="1">
    <citation type="submission" date="2015-07" db="EMBL/GenBank/DDBJ databases">
        <title>Adaptation to a free-living lifestyle via gene acquisitions in the diplomonad Trepomonas sp. PC1.</title>
        <authorList>
            <person name="Xu F."/>
            <person name="Jerlstrom-Hultqvist J."/>
            <person name="Kolisko M."/>
            <person name="Simpson A.G.B."/>
            <person name="Roger A.J."/>
            <person name="Svard S.G."/>
            <person name="Andersson J.O."/>
        </authorList>
    </citation>
    <scope>NUCLEOTIDE SEQUENCE</scope>
    <source>
        <strain evidence="1">PC1</strain>
    </source>
</reference>
<feature type="non-terminal residue" evidence="1">
    <location>
        <position position="386"/>
    </location>
</feature>
<organism evidence="1">
    <name type="scientific">Trepomonas sp. PC1</name>
    <dbReference type="NCBI Taxonomy" id="1076344"/>
    <lineage>
        <taxon>Eukaryota</taxon>
        <taxon>Metamonada</taxon>
        <taxon>Diplomonadida</taxon>
        <taxon>Hexamitidae</taxon>
        <taxon>Hexamitinae</taxon>
        <taxon>Trepomonas</taxon>
    </lineage>
</organism>
<accession>A0A146JX71</accession>
<dbReference type="EMBL" id="GDID01007374">
    <property type="protein sequence ID" value="JAP89232.1"/>
    <property type="molecule type" value="Transcribed_RNA"/>
</dbReference>